<dbReference type="RefSeq" id="WP_181289027.1">
    <property type="nucleotide sequence ID" value="NZ_VDLV01000031.1"/>
</dbReference>
<organism evidence="2 3">
    <name type="scientific">Pseudomonas brassicacearum subsp. neoaurantiaca</name>
    <dbReference type="NCBI Taxonomy" id="494916"/>
    <lineage>
        <taxon>Bacteria</taxon>
        <taxon>Pseudomonadati</taxon>
        <taxon>Pseudomonadota</taxon>
        <taxon>Gammaproteobacteria</taxon>
        <taxon>Pseudomonadales</taxon>
        <taxon>Pseudomonadaceae</taxon>
        <taxon>Pseudomonas</taxon>
    </lineage>
</organism>
<accession>A0A7V8UDH0</accession>
<feature type="transmembrane region" description="Helical" evidence="1">
    <location>
        <begin position="100"/>
        <end position="121"/>
    </location>
</feature>
<reference evidence="2 3" key="1">
    <citation type="submission" date="2019-06" db="EMBL/GenBank/DDBJ databases">
        <title>Analysis of the biodiversity of Brassica napus bacterial endophytes for the selection of potential efficient biofertilizers for rapeseed crops.</title>
        <authorList>
            <person name="Jimenez-Gomez A."/>
            <person name="Saati-Santamaria Z."/>
            <person name="Menendez E."/>
            <person name="Rivas R."/>
            <person name="Mateos P.F."/>
            <person name="Velazquez E."/>
            <person name="Garcia-Fraile P."/>
        </authorList>
    </citation>
    <scope>NUCLEOTIDE SEQUENCE [LARGE SCALE GENOMIC DNA]</scope>
    <source>
        <strain evidence="2 3">CDVBN10</strain>
    </source>
</reference>
<name>A0A7V8UDH0_9PSED</name>
<evidence type="ECO:0000256" key="1">
    <source>
        <dbReference type="SAM" id="Phobius"/>
    </source>
</evidence>
<keyword evidence="1" id="KW-1133">Transmembrane helix</keyword>
<gene>
    <name evidence="2" type="ORF">FHK92_17325</name>
</gene>
<dbReference type="EMBL" id="VDLV01000031">
    <property type="protein sequence ID" value="MBA1379542.1"/>
    <property type="molecule type" value="Genomic_DNA"/>
</dbReference>
<dbReference type="AlphaFoldDB" id="A0A7V8UDH0"/>
<feature type="transmembrane region" description="Helical" evidence="1">
    <location>
        <begin position="141"/>
        <end position="163"/>
    </location>
</feature>
<proteinExistence type="predicted"/>
<feature type="transmembrane region" description="Helical" evidence="1">
    <location>
        <begin position="175"/>
        <end position="208"/>
    </location>
</feature>
<keyword evidence="1" id="KW-0812">Transmembrane</keyword>
<dbReference type="Proteomes" id="UP000572407">
    <property type="component" value="Unassembled WGS sequence"/>
</dbReference>
<comment type="caution">
    <text evidence="2">The sequence shown here is derived from an EMBL/GenBank/DDBJ whole genome shotgun (WGS) entry which is preliminary data.</text>
</comment>
<protein>
    <submittedName>
        <fullName evidence="2">Uncharacterized protein</fullName>
    </submittedName>
</protein>
<keyword evidence="1" id="KW-0472">Membrane</keyword>
<sequence length="221" mass="24244">MLPLGCAAAPKRPTHSYRQTAQIGCDGCSAKQEQAPSPRYPGVVRLAQGALRRAGNADHPVLLTFVEAVIEGCKRSLYPVPDDILSSIRILESTMNTKKIHALTLMVISFTVIGAIQFLLYEAMIIIEQARSGSIPYQLSAEILFVVLIHASIVAAIPLLLVVRDKHITSYTFLLVFLSIYAQVVAAINIAGVVISVLILFVLIFYVIKKLSFVISYFRSK</sequence>
<evidence type="ECO:0000313" key="2">
    <source>
        <dbReference type="EMBL" id="MBA1379542.1"/>
    </source>
</evidence>
<evidence type="ECO:0000313" key="3">
    <source>
        <dbReference type="Proteomes" id="UP000572407"/>
    </source>
</evidence>